<dbReference type="OrthoDB" id="436320at2759"/>
<proteinExistence type="predicted"/>
<dbReference type="EMBL" id="CAJNDS010002673">
    <property type="protein sequence ID" value="CAE7562093.1"/>
    <property type="molecule type" value="Genomic_DNA"/>
</dbReference>
<protein>
    <submittedName>
        <fullName evidence="2">Uncharacterized protein</fullName>
    </submittedName>
</protein>
<dbReference type="Proteomes" id="UP000604046">
    <property type="component" value="Unassembled WGS sequence"/>
</dbReference>
<evidence type="ECO:0000313" key="2">
    <source>
        <dbReference type="EMBL" id="CAE7562093.1"/>
    </source>
</evidence>
<accession>A0A812UDT7</accession>
<gene>
    <name evidence="2" type="ORF">SNAT2548_LOCUS31731</name>
</gene>
<evidence type="ECO:0000256" key="1">
    <source>
        <dbReference type="SAM" id="MobiDB-lite"/>
    </source>
</evidence>
<name>A0A812UDT7_9DINO</name>
<comment type="caution">
    <text evidence="2">The sequence shown here is derived from an EMBL/GenBank/DDBJ whole genome shotgun (WGS) entry which is preliminary data.</text>
</comment>
<feature type="region of interest" description="Disordered" evidence="1">
    <location>
        <begin position="108"/>
        <end position="155"/>
    </location>
</feature>
<feature type="compositionally biased region" description="Polar residues" evidence="1">
    <location>
        <begin position="63"/>
        <end position="74"/>
    </location>
</feature>
<sequence>MGNRLSAERYLSDRWWWPTSSMGSDGSRDRSLPSSPTTPFDIPNMSGKTNILRTPSWFGDTSPGPQTNFLSTPSWLDDLVPPPSSQMPPLSTPDWLEGDMPAYAKLPSFERGPLLKRAPTPSSGDGRTPTATEGSTAARRTPDPFDDTPSPPMDMQFSNSSSHFRQLLAGAVAEADEPPTPEASERRPISQPQPLMEPPNGNWARPLIKPPMLLATAAPQNEAPGPPGPGPYANSLFGTSRVPPPMPVPLPPMLPSGSLLNERPDFGVGPGQGIGLRWEVTITGEGEPGSDPRDPKIPLNNEGLKA</sequence>
<keyword evidence="3" id="KW-1185">Reference proteome</keyword>
<feature type="region of interest" description="Disordered" evidence="1">
    <location>
        <begin position="17"/>
        <end position="94"/>
    </location>
</feature>
<feature type="region of interest" description="Disordered" evidence="1">
    <location>
        <begin position="282"/>
        <end position="306"/>
    </location>
</feature>
<feature type="region of interest" description="Disordered" evidence="1">
    <location>
        <begin position="174"/>
        <end position="238"/>
    </location>
</feature>
<dbReference type="AlphaFoldDB" id="A0A812UDT7"/>
<feature type="compositionally biased region" description="Polar residues" evidence="1">
    <location>
        <begin position="120"/>
        <end position="135"/>
    </location>
</feature>
<reference evidence="2" key="1">
    <citation type="submission" date="2021-02" db="EMBL/GenBank/DDBJ databases">
        <authorList>
            <person name="Dougan E. K."/>
            <person name="Rhodes N."/>
            <person name="Thang M."/>
            <person name="Chan C."/>
        </authorList>
    </citation>
    <scope>NUCLEOTIDE SEQUENCE</scope>
</reference>
<organism evidence="2 3">
    <name type="scientific">Symbiodinium natans</name>
    <dbReference type="NCBI Taxonomy" id="878477"/>
    <lineage>
        <taxon>Eukaryota</taxon>
        <taxon>Sar</taxon>
        <taxon>Alveolata</taxon>
        <taxon>Dinophyceae</taxon>
        <taxon>Suessiales</taxon>
        <taxon>Symbiodiniaceae</taxon>
        <taxon>Symbiodinium</taxon>
    </lineage>
</organism>
<evidence type="ECO:0000313" key="3">
    <source>
        <dbReference type="Proteomes" id="UP000604046"/>
    </source>
</evidence>